<dbReference type="PROSITE" id="PS00211">
    <property type="entry name" value="ABC_TRANSPORTER_1"/>
    <property type="match status" value="2"/>
</dbReference>
<gene>
    <name evidence="15" type="ORF">BDV25DRAFT_125989</name>
</gene>
<dbReference type="PANTHER" id="PTHR43394:SF11">
    <property type="entry name" value="ATP-BINDING CASSETTE TRANSPORTER"/>
    <property type="match status" value="1"/>
</dbReference>
<dbReference type="Proteomes" id="UP000325780">
    <property type="component" value="Unassembled WGS sequence"/>
</dbReference>
<dbReference type="GO" id="GO:0005743">
    <property type="term" value="C:mitochondrial inner membrane"/>
    <property type="evidence" value="ECO:0007669"/>
    <property type="project" value="TreeGrafter"/>
</dbReference>
<name>A0A5N6U9J0_ASPAV</name>
<dbReference type="FunFam" id="3.40.50.300:FF:000218">
    <property type="entry name" value="Multidrug ABC transporter ATP-binding protein"/>
    <property type="match status" value="1"/>
</dbReference>
<evidence type="ECO:0000313" key="15">
    <source>
        <dbReference type="EMBL" id="KAE8155284.1"/>
    </source>
</evidence>
<accession>A0A5N6U9J0</accession>
<evidence type="ECO:0000256" key="2">
    <source>
        <dbReference type="ARBA" id="ARBA00005580"/>
    </source>
</evidence>
<dbReference type="EMBL" id="ML742023">
    <property type="protein sequence ID" value="KAE8155284.1"/>
    <property type="molecule type" value="Genomic_DNA"/>
</dbReference>
<dbReference type="InterPro" id="IPR017871">
    <property type="entry name" value="ABC_transporter-like_CS"/>
</dbReference>
<evidence type="ECO:0000259" key="13">
    <source>
        <dbReference type="PROSITE" id="PS50893"/>
    </source>
</evidence>
<dbReference type="PANTHER" id="PTHR43394">
    <property type="entry name" value="ATP-DEPENDENT PERMEASE MDL1, MITOCHONDRIAL"/>
    <property type="match status" value="1"/>
</dbReference>
<dbReference type="Gene3D" id="1.20.1560.10">
    <property type="entry name" value="ABC transporter type 1, transmembrane domain"/>
    <property type="match status" value="2"/>
</dbReference>
<feature type="domain" description="ABC transmembrane type-1" evidence="14">
    <location>
        <begin position="53"/>
        <end position="331"/>
    </location>
</feature>
<evidence type="ECO:0000313" key="16">
    <source>
        <dbReference type="Proteomes" id="UP000325780"/>
    </source>
</evidence>
<dbReference type="InterPro" id="IPR003593">
    <property type="entry name" value="AAA+_ATPase"/>
</dbReference>
<evidence type="ECO:0000256" key="10">
    <source>
        <dbReference type="ARBA" id="ARBA00023136"/>
    </source>
</evidence>
<keyword evidence="8" id="KW-0067">ATP-binding</keyword>
<feature type="transmembrane region" description="Helical" evidence="12">
    <location>
        <begin position="821"/>
        <end position="838"/>
    </location>
</feature>
<keyword evidence="15" id="KW-0378">Hydrolase</keyword>
<dbReference type="InterPro" id="IPR027417">
    <property type="entry name" value="P-loop_NTPase"/>
</dbReference>
<dbReference type="OrthoDB" id="6500128at2759"/>
<dbReference type="CDD" id="cd18578">
    <property type="entry name" value="ABC_6TM_Pgp_ABCB1_D2_like"/>
    <property type="match status" value="1"/>
</dbReference>
<evidence type="ECO:0000259" key="14">
    <source>
        <dbReference type="PROSITE" id="PS50929"/>
    </source>
</evidence>
<protein>
    <submittedName>
        <fullName evidence="15">P-loop containing nucleoside triphosphate hydrolase protein</fullName>
    </submittedName>
</protein>
<comment type="similarity">
    <text evidence="3">Belongs to the ABC transporter superfamily. ABCB family. Multidrug resistance exporter (TC 3.A.1.201) subfamily.</text>
</comment>
<organism evidence="15 16">
    <name type="scientific">Aspergillus avenaceus</name>
    <dbReference type="NCBI Taxonomy" id="36643"/>
    <lineage>
        <taxon>Eukaryota</taxon>
        <taxon>Fungi</taxon>
        <taxon>Dikarya</taxon>
        <taxon>Ascomycota</taxon>
        <taxon>Pezizomycotina</taxon>
        <taxon>Eurotiomycetes</taxon>
        <taxon>Eurotiomycetidae</taxon>
        <taxon>Eurotiales</taxon>
        <taxon>Aspergillaceae</taxon>
        <taxon>Aspergillus</taxon>
        <taxon>Aspergillus subgen. Circumdati</taxon>
    </lineage>
</organism>
<reference evidence="15 16" key="1">
    <citation type="submission" date="2019-04" db="EMBL/GenBank/DDBJ databases">
        <title>Friends and foes A comparative genomics study of 23 Aspergillus species from section Flavi.</title>
        <authorList>
            <consortium name="DOE Joint Genome Institute"/>
            <person name="Kjaerbolling I."/>
            <person name="Vesth T."/>
            <person name="Frisvad J.C."/>
            <person name="Nybo J.L."/>
            <person name="Theobald S."/>
            <person name="Kildgaard S."/>
            <person name="Isbrandt T."/>
            <person name="Kuo A."/>
            <person name="Sato A."/>
            <person name="Lyhne E.K."/>
            <person name="Kogle M.E."/>
            <person name="Wiebenga A."/>
            <person name="Kun R.S."/>
            <person name="Lubbers R.J."/>
            <person name="Makela M.R."/>
            <person name="Barry K."/>
            <person name="Chovatia M."/>
            <person name="Clum A."/>
            <person name="Daum C."/>
            <person name="Haridas S."/>
            <person name="He G."/>
            <person name="LaButti K."/>
            <person name="Lipzen A."/>
            <person name="Mondo S."/>
            <person name="Riley R."/>
            <person name="Salamov A."/>
            <person name="Simmons B.A."/>
            <person name="Magnuson J.K."/>
            <person name="Henrissat B."/>
            <person name="Mortensen U.H."/>
            <person name="Larsen T.O."/>
            <person name="Devries R.P."/>
            <person name="Grigoriev I.V."/>
            <person name="Machida M."/>
            <person name="Baker S.E."/>
            <person name="Andersen M.R."/>
        </authorList>
    </citation>
    <scope>NUCLEOTIDE SEQUENCE [LARGE SCALE GENOMIC DNA]</scope>
    <source>
        <strain evidence="15 16">IBT 18842</strain>
    </source>
</reference>
<keyword evidence="10 12" id="KW-0472">Membrane</keyword>
<dbReference type="PROSITE" id="PS50929">
    <property type="entry name" value="ABC_TM1F"/>
    <property type="match status" value="2"/>
</dbReference>
<dbReference type="FunFam" id="3.40.50.300:FF:000913">
    <property type="entry name" value="ABC multidrug transporter SitT"/>
    <property type="match status" value="1"/>
</dbReference>
<feature type="transmembrane region" description="Helical" evidence="12">
    <location>
        <begin position="49"/>
        <end position="77"/>
    </location>
</feature>
<evidence type="ECO:0000256" key="4">
    <source>
        <dbReference type="ARBA" id="ARBA00022448"/>
    </source>
</evidence>
<dbReference type="Gene3D" id="3.40.50.300">
    <property type="entry name" value="P-loop containing nucleotide triphosphate hydrolases"/>
    <property type="match status" value="2"/>
</dbReference>
<dbReference type="GO" id="GO:0016887">
    <property type="term" value="F:ATP hydrolysis activity"/>
    <property type="evidence" value="ECO:0007669"/>
    <property type="project" value="InterPro"/>
</dbReference>
<dbReference type="GO" id="GO:0005524">
    <property type="term" value="F:ATP binding"/>
    <property type="evidence" value="ECO:0007669"/>
    <property type="project" value="UniProtKB-KW"/>
</dbReference>
<dbReference type="Pfam" id="PF00664">
    <property type="entry name" value="ABC_membrane"/>
    <property type="match status" value="2"/>
</dbReference>
<sequence length="1237" mass="134745">MSDEEILLCEIAPVAGSLRALETIECQICRAPSDANFVSIYRYAKASRICALLGSVFCAVVAGAAMPLVTIVFGALAGEFINGEEKDAHDVRNRVQHLTLVLVYIAIGSFVTTVLSTWGFNVVGEQITRHLQQCYLSSVLQQNMAYFDVVGTGELTSRLDQDMKSIQAGISHKLGTIISGISGFLVAIICAFTQNARFASIMIAQPIAKILLVGLKGACHSAKLEHLAQEVLSAMRNVIAYRSQGRYARKYRDALIRPTALDFQERLIFGGIVAGSFTILHWANGLGLWQAGRLFHQGHCTVPEALSVLYATAVAGGMLCQALPHVVDVTRASAAANRVYEVIERVSPIDPFAESEKMYDPVRGEVLFDAVNFAYPSRPERAVLKDVSFGVPAGHTVALVGPSGSGKSTIFVLLERMYLPISGSIMLDNEQIEELNVSWLRSQIGYVPQDISLFSGSIHENIACGLPHATSKVNAATIRDLLVQAAKTAHIHTFITTLSDGYETVIGANGATCSGGQKQRIAIARATVSQPTILLLDEATASLDSQCEKDVQDALKKAASGRTTLIIAHRLSTVQHADTIIVMKDGQIIDRGSHTDLMSTSAMYRELVEQQALLPGNHFREPPHLTQSPNHESKGVQRGMNDTNTPSVTMATSPRNSIGHVWHLNKLELPFVCAGVILSALAGVTYPVQACFFGNGMISIVNPTLSTGRHDVHFWARAYLVHGIVVFAIYCVRGYCFAVSASKLLLRARSQLFQTLLLKPLSFFEHKNHSTGSLVSFLSSGIPKITGISGTSLGLVVESIVMLGTGITVGCIFGWKLGVVAIATVPFIAMSSFLQYYIEVRSQKHIKRETDAVTVAHEAFAAIKTVTALSLQSRVLESLRKENQRDTRTGYWITSAAIHGCTISLRILCIAFVFWYGGTHLIATGEYTIRQFLICFAATVWGKQSAATLFAHAPDIAGARAAAERLKEIMVNDSRGNFSDKDQGFIPAPSTTEDLTLEHVNFRYPTYPKELTLKDITFTAPAGRFIVLVGATGSGKSSVINLIERFYAPESGRIILGHCPIEKYTLNSYREYIALVDQNPCLLGETLHECLLSDETDIPDEEMWRVLEDIGLAGFVQSLLHGLNTPVMSNGSTLSGGQRQRLAIAKAVLCRPRILLLDEATSALDTATEIIVQQAVKRAMKGRTVISVAHRLKTVIDADEILVFDNGSIVERGTHGQLMRLRERYWGLARLQALGFE</sequence>
<feature type="transmembrane region" description="Helical" evidence="12">
    <location>
        <begin position="793"/>
        <end position="815"/>
    </location>
</feature>
<dbReference type="InterPro" id="IPR003439">
    <property type="entry name" value="ABC_transporter-like_ATP-bd"/>
</dbReference>
<dbReference type="InterPro" id="IPR036640">
    <property type="entry name" value="ABC1_TM_sf"/>
</dbReference>
<keyword evidence="4" id="KW-0813">Transport</keyword>
<feature type="domain" description="ABC transporter" evidence="13">
    <location>
        <begin position="366"/>
        <end position="610"/>
    </location>
</feature>
<feature type="domain" description="ABC transporter" evidence="13">
    <location>
        <begin position="995"/>
        <end position="1231"/>
    </location>
</feature>
<keyword evidence="6" id="KW-0677">Repeat</keyword>
<dbReference type="SUPFAM" id="SSF90123">
    <property type="entry name" value="ABC transporter transmembrane region"/>
    <property type="match status" value="2"/>
</dbReference>
<dbReference type="InterPro" id="IPR011527">
    <property type="entry name" value="ABC1_TM_dom"/>
</dbReference>
<feature type="transmembrane region" description="Helical" evidence="12">
    <location>
        <begin position="174"/>
        <end position="194"/>
    </location>
</feature>
<dbReference type="GO" id="GO:0090374">
    <property type="term" value="P:oligopeptide export from mitochondrion"/>
    <property type="evidence" value="ECO:0007669"/>
    <property type="project" value="TreeGrafter"/>
</dbReference>
<evidence type="ECO:0000256" key="9">
    <source>
        <dbReference type="ARBA" id="ARBA00022989"/>
    </source>
</evidence>
<evidence type="ECO:0000256" key="3">
    <source>
        <dbReference type="ARBA" id="ARBA00007577"/>
    </source>
</evidence>
<evidence type="ECO:0000256" key="11">
    <source>
        <dbReference type="SAM" id="MobiDB-lite"/>
    </source>
</evidence>
<evidence type="ECO:0000256" key="8">
    <source>
        <dbReference type="ARBA" id="ARBA00022840"/>
    </source>
</evidence>
<keyword evidence="16" id="KW-1185">Reference proteome</keyword>
<proteinExistence type="inferred from homology"/>
<comment type="subcellular location">
    <subcellularLocation>
        <location evidence="1">Membrane</location>
        <topology evidence="1">Multi-pass membrane protein</topology>
    </subcellularLocation>
</comment>
<dbReference type="CDD" id="cd18577">
    <property type="entry name" value="ABC_6TM_Pgp_ABCB1_D1_like"/>
    <property type="match status" value="1"/>
</dbReference>
<evidence type="ECO:0000256" key="6">
    <source>
        <dbReference type="ARBA" id="ARBA00022737"/>
    </source>
</evidence>
<dbReference type="PROSITE" id="PS50893">
    <property type="entry name" value="ABC_TRANSPORTER_2"/>
    <property type="match status" value="2"/>
</dbReference>
<comment type="similarity">
    <text evidence="2">Belongs to the ABC transporter superfamily. ABCB family. Mitochondrial peptide exporter (TC 3.A.1.212) subfamily.</text>
</comment>
<dbReference type="InterPro" id="IPR039421">
    <property type="entry name" value="Type_1_exporter"/>
</dbReference>
<feature type="transmembrane region" description="Helical" evidence="12">
    <location>
        <begin position="890"/>
        <end position="916"/>
    </location>
</feature>
<evidence type="ECO:0000256" key="12">
    <source>
        <dbReference type="SAM" id="Phobius"/>
    </source>
</evidence>
<feature type="domain" description="ABC transmembrane type-1" evidence="14">
    <location>
        <begin position="674"/>
        <end position="958"/>
    </location>
</feature>
<dbReference type="Pfam" id="PF00005">
    <property type="entry name" value="ABC_tran"/>
    <property type="match status" value="2"/>
</dbReference>
<keyword evidence="7" id="KW-0547">Nucleotide-binding</keyword>
<feature type="transmembrane region" description="Helical" evidence="12">
    <location>
        <begin position="97"/>
        <end position="120"/>
    </location>
</feature>
<dbReference type="AlphaFoldDB" id="A0A5N6U9J0"/>
<evidence type="ECO:0000256" key="7">
    <source>
        <dbReference type="ARBA" id="ARBA00022741"/>
    </source>
</evidence>
<feature type="transmembrane region" description="Helical" evidence="12">
    <location>
        <begin position="719"/>
        <end position="741"/>
    </location>
</feature>
<dbReference type="GO" id="GO:0015421">
    <property type="term" value="F:ABC-type oligopeptide transporter activity"/>
    <property type="evidence" value="ECO:0007669"/>
    <property type="project" value="TreeGrafter"/>
</dbReference>
<dbReference type="SMART" id="SM00382">
    <property type="entry name" value="AAA"/>
    <property type="match status" value="2"/>
</dbReference>
<keyword evidence="5 12" id="KW-0812">Transmembrane</keyword>
<keyword evidence="9 12" id="KW-1133">Transmembrane helix</keyword>
<evidence type="ECO:0000256" key="5">
    <source>
        <dbReference type="ARBA" id="ARBA00022692"/>
    </source>
</evidence>
<dbReference type="SUPFAM" id="SSF52540">
    <property type="entry name" value="P-loop containing nucleoside triphosphate hydrolases"/>
    <property type="match status" value="2"/>
</dbReference>
<evidence type="ECO:0000256" key="1">
    <source>
        <dbReference type="ARBA" id="ARBA00004141"/>
    </source>
</evidence>
<feature type="region of interest" description="Disordered" evidence="11">
    <location>
        <begin position="618"/>
        <end position="644"/>
    </location>
</feature>